<feature type="region of interest" description="Disordered" evidence="1">
    <location>
        <begin position="1"/>
        <end position="35"/>
    </location>
</feature>
<reference evidence="2 3" key="1">
    <citation type="submission" date="2021-05" db="EMBL/GenBank/DDBJ databases">
        <title>Genome Assembly of Synthetic Allotetraploid Brassica napus Reveals Homoeologous Exchanges between Subgenomes.</title>
        <authorList>
            <person name="Davis J.T."/>
        </authorList>
    </citation>
    <scope>NUCLEOTIDE SEQUENCE [LARGE SCALE GENOMIC DNA]</scope>
    <source>
        <strain evidence="3">cv. Da-Ae</strain>
        <tissue evidence="2">Seedling</tissue>
    </source>
</reference>
<keyword evidence="3" id="KW-1185">Reference proteome</keyword>
<name>A0ABQ7X3U8_BRANA</name>
<proteinExistence type="predicted"/>
<comment type="caution">
    <text evidence="2">The sequence shown here is derived from an EMBL/GenBank/DDBJ whole genome shotgun (WGS) entry which is preliminary data.</text>
</comment>
<feature type="non-terminal residue" evidence="2">
    <location>
        <position position="1"/>
    </location>
</feature>
<evidence type="ECO:0000256" key="1">
    <source>
        <dbReference type="SAM" id="MobiDB-lite"/>
    </source>
</evidence>
<accession>A0ABQ7X3U8</accession>
<evidence type="ECO:0000313" key="3">
    <source>
        <dbReference type="Proteomes" id="UP000824890"/>
    </source>
</evidence>
<dbReference type="EMBL" id="JAGKQM010002033">
    <property type="protein sequence ID" value="KAH0850610.1"/>
    <property type="molecule type" value="Genomic_DNA"/>
</dbReference>
<organism evidence="2 3">
    <name type="scientific">Brassica napus</name>
    <name type="common">Rape</name>
    <dbReference type="NCBI Taxonomy" id="3708"/>
    <lineage>
        <taxon>Eukaryota</taxon>
        <taxon>Viridiplantae</taxon>
        <taxon>Streptophyta</taxon>
        <taxon>Embryophyta</taxon>
        <taxon>Tracheophyta</taxon>
        <taxon>Spermatophyta</taxon>
        <taxon>Magnoliopsida</taxon>
        <taxon>eudicotyledons</taxon>
        <taxon>Gunneridae</taxon>
        <taxon>Pentapetalae</taxon>
        <taxon>rosids</taxon>
        <taxon>malvids</taxon>
        <taxon>Brassicales</taxon>
        <taxon>Brassicaceae</taxon>
        <taxon>Brassiceae</taxon>
        <taxon>Brassica</taxon>
    </lineage>
</organism>
<gene>
    <name evidence="2" type="ORF">HID58_091222</name>
</gene>
<evidence type="ECO:0000313" key="2">
    <source>
        <dbReference type="EMBL" id="KAH0850610.1"/>
    </source>
</evidence>
<dbReference type="Proteomes" id="UP000824890">
    <property type="component" value="Unassembled WGS sequence"/>
</dbReference>
<protein>
    <submittedName>
        <fullName evidence="2">Uncharacterized protein</fullName>
    </submittedName>
</protein>
<sequence length="60" mass="7211">KKHNGEREHNDTEEKRRSQRETDTRGGVDFPAKREQRDWDSARALLSATNFGRWILKHEY</sequence>